<sequence>MDRRENRRATFVAALAVQPATRKPVAELTTNAARLLDTNGFSENTAAARTADTQTASRISDLVNTSLTVDEVAEGLGITAARVHQKRLAHELWAITDGQTWIFPAPQFDTTDADHPLHAIPGIGKVFKALPEDLHPLAVEGFLTTPQPDLSSDRPVTPREWLRHGGDIATLVTVASNAYRWQAR</sequence>
<dbReference type="Proteomes" id="UP000020103">
    <property type="component" value="Unassembled WGS sequence"/>
</dbReference>
<proteinExistence type="predicted"/>
<organism evidence="1 2">
    <name type="scientific">Mycobacteroides abscessus 21</name>
    <dbReference type="NCBI Taxonomy" id="1299324"/>
    <lineage>
        <taxon>Bacteria</taxon>
        <taxon>Bacillati</taxon>
        <taxon>Actinomycetota</taxon>
        <taxon>Actinomycetes</taxon>
        <taxon>Mycobacteriales</taxon>
        <taxon>Mycobacteriaceae</taxon>
        <taxon>Mycobacteroides</taxon>
        <taxon>Mycobacteroides abscessus</taxon>
    </lineage>
</organism>
<dbReference type="AlphaFoldDB" id="A0A829Q6S9"/>
<accession>A0A829Q6S9</accession>
<gene>
    <name evidence="1" type="ORF">I543_0079</name>
</gene>
<comment type="caution">
    <text evidence="1">The sequence shown here is derived from an EMBL/GenBank/DDBJ whole genome shotgun (WGS) entry which is preliminary data.</text>
</comment>
<evidence type="ECO:0008006" key="3">
    <source>
        <dbReference type="Google" id="ProtNLM"/>
    </source>
</evidence>
<reference evidence="1 2" key="1">
    <citation type="submission" date="2013-12" db="EMBL/GenBank/DDBJ databases">
        <authorList>
            <person name="Madinger N."/>
            <person name="Lenaerts A."/>
            <person name="Ordway D."/>
            <person name="DeGroote M.A."/>
            <person name="Parker T."/>
            <person name="Sizemore C."/>
            <person name="Tallon L.J."/>
            <person name="Sadzewicz L.K."/>
            <person name="Sengamalay N."/>
            <person name="Fraser C.M."/>
            <person name="Hine E."/>
            <person name="Shefchek K.A."/>
            <person name="Das S.P."/>
            <person name="Tettelin H."/>
        </authorList>
    </citation>
    <scope>NUCLEOTIDE SEQUENCE [LARGE SCALE GENOMIC DNA]</scope>
    <source>
        <strain evidence="1 2">21</strain>
    </source>
</reference>
<evidence type="ECO:0000313" key="1">
    <source>
        <dbReference type="EMBL" id="EUA48301.1"/>
    </source>
</evidence>
<name>A0A829Q6S9_9MYCO</name>
<protein>
    <recommendedName>
        <fullName evidence="3">DNA-binding protein</fullName>
    </recommendedName>
</protein>
<evidence type="ECO:0000313" key="2">
    <source>
        <dbReference type="Proteomes" id="UP000020103"/>
    </source>
</evidence>
<dbReference type="EMBL" id="JAOF01000001">
    <property type="protein sequence ID" value="EUA48301.1"/>
    <property type="molecule type" value="Genomic_DNA"/>
</dbReference>